<dbReference type="Proteomes" id="UP001500523">
    <property type="component" value="Unassembled WGS sequence"/>
</dbReference>
<keyword evidence="1" id="KW-1133">Transmembrane helix</keyword>
<feature type="transmembrane region" description="Helical" evidence="1">
    <location>
        <begin position="76"/>
        <end position="97"/>
    </location>
</feature>
<keyword evidence="1" id="KW-0812">Transmembrane</keyword>
<dbReference type="RefSeq" id="WP_344691265.1">
    <property type="nucleotide sequence ID" value="NZ_BAABBF010000001.1"/>
</dbReference>
<reference evidence="3" key="1">
    <citation type="journal article" date="2019" name="Int. J. Syst. Evol. Microbiol.">
        <title>The Global Catalogue of Microorganisms (GCM) 10K type strain sequencing project: providing services to taxonomists for standard genome sequencing and annotation.</title>
        <authorList>
            <consortium name="The Broad Institute Genomics Platform"/>
            <consortium name="The Broad Institute Genome Sequencing Center for Infectious Disease"/>
            <person name="Wu L."/>
            <person name="Ma J."/>
        </authorList>
    </citation>
    <scope>NUCLEOTIDE SEQUENCE [LARGE SCALE GENOMIC DNA]</scope>
    <source>
        <strain evidence="3">JCM 17498</strain>
    </source>
</reference>
<keyword evidence="1" id="KW-0472">Membrane</keyword>
<feature type="transmembrane region" description="Helical" evidence="1">
    <location>
        <begin position="43"/>
        <end position="64"/>
    </location>
</feature>
<accession>A0ABP7CPS9</accession>
<sequence>MRFSPAQRRYSRRVLILAIVYAALLLPAVYLFARHLVTGPLAYLLGVLPALPVVGFFVAVGAYLVEEQDEYLRLIFARQSLIATGVAMTAATVWGFLEGFDLVPHAVAWAWPVTWFAGMGIGACVNRMVERTAA</sequence>
<feature type="transmembrane region" description="Helical" evidence="1">
    <location>
        <begin position="109"/>
        <end position="129"/>
    </location>
</feature>
<protein>
    <submittedName>
        <fullName evidence="2">Uncharacterized protein</fullName>
    </submittedName>
</protein>
<evidence type="ECO:0000313" key="3">
    <source>
        <dbReference type="Proteomes" id="UP001500523"/>
    </source>
</evidence>
<keyword evidence="3" id="KW-1185">Reference proteome</keyword>
<dbReference type="EMBL" id="BAABBF010000001">
    <property type="protein sequence ID" value="GAA3694162.1"/>
    <property type="molecule type" value="Genomic_DNA"/>
</dbReference>
<gene>
    <name evidence="2" type="ORF">GCM10022268_01250</name>
</gene>
<organism evidence="2 3">
    <name type="scientific">Sphingomonas cynarae</name>
    <dbReference type="NCBI Taxonomy" id="930197"/>
    <lineage>
        <taxon>Bacteria</taxon>
        <taxon>Pseudomonadati</taxon>
        <taxon>Pseudomonadota</taxon>
        <taxon>Alphaproteobacteria</taxon>
        <taxon>Sphingomonadales</taxon>
        <taxon>Sphingomonadaceae</taxon>
        <taxon>Sphingomonas</taxon>
    </lineage>
</organism>
<name>A0ABP7CPS9_9SPHN</name>
<comment type="caution">
    <text evidence="2">The sequence shown here is derived from an EMBL/GenBank/DDBJ whole genome shotgun (WGS) entry which is preliminary data.</text>
</comment>
<evidence type="ECO:0000313" key="2">
    <source>
        <dbReference type="EMBL" id="GAA3694162.1"/>
    </source>
</evidence>
<proteinExistence type="predicted"/>
<evidence type="ECO:0000256" key="1">
    <source>
        <dbReference type="SAM" id="Phobius"/>
    </source>
</evidence>